<dbReference type="PROSITE" id="PS50262">
    <property type="entry name" value="G_PROTEIN_RECEP_F1_2"/>
    <property type="match status" value="1"/>
</dbReference>
<feature type="transmembrane region" description="Helical" evidence="8">
    <location>
        <begin position="179"/>
        <end position="200"/>
    </location>
</feature>
<dbReference type="InterPro" id="IPR000276">
    <property type="entry name" value="GPCR_Rhodpsn"/>
</dbReference>
<keyword evidence="4 8" id="KW-1133">Transmembrane helix</keyword>
<dbReference type="PANTHER" id="PTHR24241">
    <property type="entry name" value="NEUROPEPTIDE RECEPTOR-RELATED G-PROTEIN COUPLED RECEPTOR"/>
    <property type="match status" value="1"/>
</dbReference>
<reference evidence="10" key="1">
    <citation type="journal article" date="2023" name="Mol. Biol. Evol.">
        <title>Third-Generation Sequencing Reveals the Adaptive Role of the Epigenome in Three Deep-Sea Polychaetes.</title>
        <authorList>
            <person name="Perez M."/>
            <person name="Aroh O."/>
            <person name="Sun Y."/>
            <person name="Lan Y."/>
            <person name="Juniper S.K."/>
            <person name="Young C.R."/>
            <person name="Angers B."/>
            <person name="Qian P.Y."/>
        </authorList>
    </citation>
    <scope>NUCLEOTIDE SEQUENCE</scope>
    <source>
        <strain evidence="10">P08H-3</strain>
    </source>
</reference>
<feature type="region of interest" description="Disordered" evidence="7">
    <location>
        <begin position="261"/>
        <end position="288"/>
    </location>
</feature>
<dbReference type="InterPro" id="IPR017452">
    <property type="entry name" value="GPCR_Rhodpsn_7TM"/>
</dbReference>
<dbReference type="Gene3D" id="1.20.1070.10">
    <property type="entry name" value="Rhodopsin 7-helix transmembrane proteins"/>
    <property type="match status" value="1"/>
</dbReference>
<name>A0AAD9JAD9_9ANNE</name>
<evidence type="ECO:0000256" key="6">
    <source>
        <dbReference type="ARBA" id="ARBA00023170"/>
    </source>
</evidence>
<dbReference type="GO" id="GO:0005886">
    <property type="term" value="C:plasma membrane"/>
    <property type="evidence" value="ECO:0007669"/>
    <property type="project" value="UniProtKB-SubCell"/>
</dbReference>
<feature type="transmembrane region" description="Helical" evidence="8">
    <location>
        <begin position="64"/>
        <end position="85"/>
    </location>
</feature>
<keyword evidence="6" id="KW-0675">Receptor</keyword>
<protein>
    <recommendedName>
        <fullName evidence="9">G-protein coupled receptors family 1 profile domain-containing protein</fullName>
    </recommendedName>
</protein>
<evidence type="ECO:0000256" key="1">
    <source>
        <dbReference type="ARBA" id="ARBA00004651"/>
    </source>
</evidence>
<comment type="subcellular location">
    <subcellularLocation>
        <location evidence="1">Cell membrane</location>
        <topology evidence="1">Multi-pass membrane protein</topology>
    </subcellularLocation>
</comment>
<feature type="domain" description="G-protein coupled receptors family 1 profile" evidence="9">
    <location>
        <begin position="102"/>
        <end position="231"/>
    </location>
</feature>
<dbReference type="AlphaFoldDB" id="A0AAD9JAD9"/>
<keyword evidence="11" id="KW-1185">Reference proteome</keyword>
<evidence type="ECO:0000256" key="3">
    <source>
        <dbReference type="ARBA" id="ARBA00022692"/>
    </source>
</evidence>
<dbReference type="EMBL" id="JAODUP010000451">
    <property type="protein sequence ID" value="KAK2149464.1"/>
    <property type="molecule type" value="Genomic_DNA"/>
</dbReference>
<evidence type="ECO:0000256" key="4">
    <source>
        <dbReference type="ARBA" id="ARBA00022989"/>
    </source>
</evidence>
<dbReference type="SUPFAM" id="SSF81321">
    <property type="entry name" value="Family A G protein-coupled receptor-like"/>
    <property type="match status" value="1"/>
</dbReference>
<sequence>MIKCIYCVPFATSLLQNMAPSFCTMLGGSYVLIVTASGFNIVAMVCCEAYTFSEHNVGGPGRGSLCCVVFGVIMVYIGSIIIHLGPTIIGGDFNYNVLIGNCIFVYGTIKSYVVHAMWIVIMTLAMIGASYYLVFFYRHVQSNSTHRLASLVRASIAVSRGNTSNQDIRKIVRDSLSRARVLMTITTLYIICWYPLFILTLVDPNFKQKPKIYKLLTFIAWSNGALNPVVLMLFDRNINVFRLLPCWKHCRRCVNNDEQPDLPLMPSSSSSRMGTMTRSPASNNPPFMSPETIYQRVGCRLCKEGESHSSSHCNGGVGKDSDEKDLTRGYILL</sequence>
<dbReference type="Proteomes" id="UP001208570">
    <property type="component" value="Unassembled WGS sequence"/>
</dbReference>
<feature type="compositionally biased region" description="Low complexity" evidence="7">
    <location>
        <begin position="262"/>
        <end position="280"/>
    </location>
</feature>
<evidence type="ECO:0000313" key="11">
    <source>
        <dbReference type="Proteomes" id="UP001208570"/>
    </source>
</evidence>
<feature type="transmembrane region" description="Helical" evidence="8">
    <location>
        <begin position="116"/>
        <end position="137"/>
    </location>
</feature>
<evidence type="ECO:0000256" key="2">
    <source>
        <dbReference type="ARBA" id="ARBA00022475"/>
    </source>
</evidence>
<accession>A0AAD9JAD9</accession>
<evidence type="ECO:0000256" key="8">
    <source>
        <dbReference type="SAM" id="Phobius"/>
    </source>
</evidence>
<gene>
    <name evidence="10" type="ORF">LSH36_451g02065</name>
</gene>
<proteinExistence type="predicted"/>
<organism evidence="10 11">
    <name type="scientific">Paralvinella palmiformis</name>
    <dbReference type="NCBI Taxonomy" id="53620"/>
    <lineage>
        <taxon>Eukaryota</taxon>
        <taxon>Metazoa</taxon>
        <taxon>Spiralia</taxon>
        <taxon>Lophotrochozoa</taxon>
        <taxon>Annelida</taxon>
        <taxon>Polychaeta</taxon>
        <taxon>Sedentaria</taxon>
        <taxon>Canalipalpata</taxon>
        <taxon>Terebellida</taxon>
        <taxon>Terebelliformia</taxon>
        <taxon>Alvinellidae</taxon>
        <taxon>Paralvinella</taxon>
    </lineage>
</organism>
<dbReference type="PRINTS" id="PR00237">
    <property type="entry name" value="GPCRRHODOPSN"/>
</dbReference>
<keyword evidence="2" id="KW-1003">Cell membrane</keyword>
<evidence type="ECO:0000313" key="10">
    <source>
        <dbReference type="EMBL" id="KAK2149464.1"/>
    </source>
</evidence>
<keyword evidence="3 8" id="KW-0812">Transmembrane</keyword>
<dbReference type="Pfam" id="PF00001">
    <property type="entry name" value="7tm_1"/>
    <property type="match status" value="1"/>
</dbReference>
<comment type="caution">
    <text evidence="10">The sequence shown here is derived from an EMBL/GenBank/DDBJ whole genome shotgun (WGS) entry which is preliminary data.</text>
</comment>
<evidence type="ECO:0000256" key="5">
    <source>
        <dbReference type="ARBA" id="ARBA00023136"/>
    </source>
</evidence>
<dbReference type="GO" id="GO:0004930">
    <property type="term" value="F:G protein-coupled receptor activity"/>
    <property type="evidence" value="ECO:0007669"/>
    <property type="project" value="InterPro"/>
</dbReference>
<evidence type="ECO:0000256" key="7">
    <source>
        <dbReference type="SAM" id="MobiDB-lite"/>
    </source>
</evidence>
<evidence type="ECO:0000259" key="9">
    <source>
        <dbReference type="PROSITE" id="PS50262"/>
    </source>
</evidence>
<keyword evidence="5 8" id="KW-0472">Membrane</keyword>
<feature type="transmembrane region" description="Helical" evidence="8">
    <location>
        <begin position="212"/>
        <end position="234"/>
    </location>
</feature>
<dbReference type="CDD" id="cd00637">
    <property type="entry name" value="7tm_classA_rhodopsin-like"/>
    <property type="match status" value="1"/>
</dbReference>